<dbReference type="RefSeq" id="WP_305756637.1">
    <property type="nucleotide sequence ID" value="NZ_JAPCKK010000031.1"/>
</dbReference>
<evidence type="ECO:0000256" key="1">
    <source>
        <dbReference type="SAM" id="SignalP"/>
    </source>
</evidence>
<organism evidence="2 3">
    <name type="scientific">Paenibacillus zeirhizosphaerae</name>
    <dbReference type="NCBI Taxonomy" id="2987519"/>
    <lineage>
        <taxon>Bacteria</taxon>
        <taxon>Bacillati</taxon>
        <taxon>Bacillota</taxon>
        <taxon>Bacilli</taxon>
        <taxon>Bacillales</taxon>
        <taxon>Paenibacillaceae</taxon>
        <taxon>Paenibacillus</taxon>
    </lineage>
</organism>
<gene>
    <name evidence="2" type="ORF">OIN60_20035</name>
</gene>
<name>A0ABT9FWA9_9BACL</name>
<dbReference type="Proteomes" id="UP001241848">
    <property type="component" value="Unassembled WGS sequence"/>
</dbReference>
<dbReference type="EMBL" id="JAPCKK010000031">
    <property type="protein sequence ID" value="MDP4099019.1"/>
    <property type="molecule type" value="Genomic_DNA"/>
</dbReference>
<evidence type="ECO:0000313" key="2">
    <source>
        <dbReference type="EMBL" id="MDP4099019.1"/>
    </source>
</evidence>
<comment type="caution">
    <text evidence="2">The sequence shown here is derived from an EMBL/GenBank/DDBJ whole genome shotgun (WGS) entry which is preliminary data.</text>
</comment>
<feature type="signal peptide" evidence="1">
    <location>
        <begin position="1"/>
        <end position="23"/>
    </location>
</feature>
<protein>
    <submittedName>
        <fullName evidence="2">Uncharacterized protein</fullName>
    </submittedName>
</protein>
<proteinExistence type="predicted"/>
<feature type="chain" id="PRO_5045959515" evidence="1">
    <location>
        <begin position="24"/>
        <end position="184"/>
    </location>
</feature>
<reference evidence="2 3" key="1">
    <citation type="submission" date="2022-10" db="EMBL/GenBank/DDBJ databases">
        <title>Paenibacillus description and whole genome data of maize root bacterial community.</title>
        <authorList>
            <person name="Marton D."/>
            <person name="Farkas M."/>
            <person name="Cserhati M."/>
        </authorList>
    </citation>
    <scope>NUCLEOTIDE SEQUENCE [LARGE SCALE GENOMIC DNA]</scope>
    <source>
        <strain evidence="2 3">P96</strain>
    </source>
</reference>
<accession>A0ABT9FWA9</accession>
<sequence length="184" mass="19850">MKKVLSLVMIMVLCLTVPLSAFASEGEGENVPTELHSEFLLVEKDADIDFNDKESLKALFNSEKTAENGIQAQAAPPVGGMGDIFCKAIGGGKMSCDWSITLTKKGEAIQSMYLIFEVSNSSGNIVGTKEVYKTPLGGNKATYKDQIDFNPGKGMFNVEKYGAVEGRTAVYEVVAVTGDWVNVY</sequence>
<keyword evidence="3" id="KW-1185">Reference proteome</keyword>
<keyword evidence="1" id="KW-0732">Signal</keyword>
<evidence type="ECO:0000313" key="3">
    <source>
        <dbReference type="Proteomes" id="UP001241848"/>
    </source>
</evidence>